<dbReference type="InterPro" id="IPR020850">
    <property type="entry name" value="GED_dom"/>
</dbReference>
<feature type="compositionally biased region" description="Basic residues" evidence="1">
    <location>
        <begin position="758"/>
        <end position="768"/>
    </location>
</feature>
<evidence type="ECO:0000256" key="1">
    <source>
        <dbReference type="SAM" id="MobiDB-lite"/>
    </source>
</evidence>
<feature type="compositionally biased region" description="Basic and acidic residues" evidence="1">
    <location>
        <begin position="532"/>
        <end position="561"/>
    </location>
</feature>
<dbReference type="Pfam" id="PF01031">
    <property type="entry name" value="Dynamin_M"/>
    <property type="match status" value="1"/>
</dbReference>
<feature type="region of interest" description="Disordered" evidence="1">
    <location>
        <begin position="336"/>
        <end position="359"/>
    </location>
</feature>
<feature type="compositionally biased region" description="Polar residues" evidence="1">
    <location>
        <begin position="657"/>
        <end position="692"/>
    </location>
</feature>
<sequence length="768" mass="86397">MRNRHVKQSIPSLLSEIKAKLALCNDDISKLGPPCDTNFQQFTLINGIATKYSKMAENSLNGNYRGLNKSDMFARKLIRDGLDKFCTTLQAEGPVKPSVTYPAYGWIPQVAESFRGTKFPGDLNPLVVDFLWRKQTTGWRAIAEQALVKAESIVERVNEALYQSVCPDDDLRVKLRDWVHADFQKASVDAAKELERLIADEIEGHLFTLHPHFTALRTYRQQNRINEVTSILAKKKAWMKQEQGGALIPNLSISSDKIVGTELYHDKELAVVLNTHDSLEAYYELARYRFTDNVATQVIERHLLGPDGPSRLFSLQYVSEKLYGEQNEDALENLVGEHPNKAQKRLGLDSERRSLEEREMETETVSSGKVEIVKIRMDRYEHKKTGQLLHVLIPTDTIEESRSVHSGGDRAWSHTYRRIKTVTEWGQTKPFISFTLGDFYIGKNNIVRHNGEGDFDTKHRSGSRGGNGRKKHESRGDGLEEEHGHLDGDEKERHRSQRNRLHRRSGDYQDNRGTSRDRQEVIDPPQRHRSRARETSRGNRNENGRSKNGRDTKRTSKEKGRSRTHHTQNDSESEDSSSEAEISIHPGTEVSTNQSVEGYRSSDGSEQGEISEDSTEIDVHSERSQKLLTWKGSPVGGSVKHESRDSSKRGSSSRGSLNQSKASSKAQSTRGTGSVTSAQRTPTRSKNSSVAQSIIEEPGSPGQTGAIPNLTLRLTKPNLNLLRQEGDSQGGRSSTAGPGSVSQDGQSSVDYEESVRSEKRRHRRRRGR</sequence>
<accession>M7V371</accession>
<dbReference type="Gene3D" id="1.20.120.1240">
    <property type="entry name" value="Dynamin, middle domain"/>
    <property type="match status" value="1"/>
</dbReference>
<name>M7V371_BOTF1</name>
<feature type="compositionally biased region" description="Basic residues" evidence="1">
    <location>
        <begin position="494"/>
        <end position="503"/>
    </location>
</feature>
<dbReference type="Proteomes" id="UP000012045">
    <property type="component" value="Unassembled WGS sequence"/>
</dbReference>
<dbReference type="AlphaFoldDB" id="M7V371"/>
<organism evidence="3 4">
    <name type="scientific">Botryotinia fuckeliana (strain BcDW1)</name>
    <name type="common">Noble rot fungus</name>
    <name type="synonym">Botrytis cinerea</name>
    <dbReference type="NCBI Taxonomy" id="1290391"/>
    <lineage>
        <taxon>Eukaryota</taxon>
        <taxon>Fungi</taxon>
        <taxon>Dikarya</taxon>
        <taxon>Ascomycota</taxon>
        <taxon>Pezizomycotina</taxon>
        <taxon>Leotiomycetes</taxon>
        <taxon>Helotiales</taxon>
        <taxon>Sclerotiniaceae</taxon>
        <taxon>Botrytis</taxon>
    </lineage>
</organism>
<gene>
    <name evidence="3" type="ORF">BcDW1_715</name>
</gene>
<feature type="compositionally biased region" description="Basic and acidic residues" evidence="1">
    <location>
        <begin position="474"/>
        <end position="493"/>
    </location>
</feature>
<protein>
    <submittedName>
        <fullName evidence="3">Putative dynamin family protein</fullName>
    </submittedName>
</protein>
<feature type="region of interest" description="Disordered" evidence="1">
    <location>
        <begin position="449"/>
        <end position="768"/>
    </location>
</feature>
<dbReference type="InterPro" id="IPR000375">
    <property type="entry name" value="Dynamin_stalk"/>
</dbReference>
<dbReference type="HOGENOM" id="CLU_363683_0_0_1"/>
<dbReference type="EMBL" id="KB707694">
    <property type="protein sequence ID" value="EMR90667.1"/>
    <property type="molecule type" value="Genomic_DNA"/>
</dbReference>
<feature type="compositionally biased region" description="Basic and acidic residues" evidence="1">
    <location>
        <begin position="449"/>
        <end position="459"/>
    </location>
</feature>
<evidence type="ECO:0000259" key="2">
    <source>
        <dbReference type="PROSITE" id="PS51388"/>
    </source>
</evidence>
<feature type="compositionally biased region" description="Basic and acidic residues" evidence="1">
    <location>
        <begin position="504"/>
        <end position="521"/>
    </location>
</feature>
<evidence type="ECO:0000313" key="4">
    <source>
        <dbReference type="Proteomes" id="UP000012045"/>
    </source>
</evidence>
<feature type="compositionally biased region" description="Basic and acidic residues" evidence="1">
    <location>
        <begin position="639"/>
        <end position="648"/>
    </location>
</feature>
<feature type="domain" description="GED" evidence="2">
    <location>
        <begin position="272"/>
        <end position="370"/>
    </location>
</feature>
<feature type="compositionally biased region" description="Polar residues" evidence="1">
    <location>
        <begin position="730"/>
        <end position="749"/>
    </location>
</feature>
<dbReference type="PROSITE" id="PS51388">
    <property type="entry name" value="GED"/>
    <property type="match status" value="1"/>
</dbReference>
<feature type="compositionally biased region" description="Basic and acidic residues" evidence="1">
    <location>
        <begin position="346"/>
        <end position="357"/>
    </location>
</feature>
<dbReference type="OrthoDB" id="415706at2759"/>
<reference evidence="4" key="1">
    <citation type="journal article" date="2013" name="Genome Announc.">
        <title>Draft genome sequence of Botrytis cinerea BcDW1, inoculum for noble rot of grape berries.</title>
        <authorList>
            <person name="Blanco-Ulate B."/>
            <person name="Allen G."/>
            <person name="Powell A.L."/>
            <person name="Cantu D."/>
        </authorList>
    </citation>
    <scope>NUCLEOTIDE SEQUENCE [LARGE SCALE GENOMIC DNA]</scope>
    <source>
        <strain evidence="4">BcDW1</strain>
    </source>
</reference>
<dbReference type="STRING" id="1290391.M7V371"/>
<evidence type="ECO:0000313" key="3">
    <source>
        <dbReference type="EMBL" id="EMR90667.1"/>
    </source>
</evidence>
<proteinExistence type="predicted"/>